<evidence type="ECO:0000313" key="5">
    <source>
        <dbReference type="Proteomes" id="UP000242705"/>
    </source>
</evidence>
<feature type="region of interest" description="Disordered" evidence="1">
    <location>
        <begin position="219"/>
        <end position="266"/>
    </location>
</feature>
<dbReference type="InterPro" id="IPR036366">
    <property type="entry name" value="PGBDSf"/>
</dbReference>
<dbReference type="Pfam" id="PF01522">
    <property type="entry name" value="Polysacc_deac_1"/>
    <property type="match status" value="1"/>
</dbReference>
<feature type="domain" description="NodB homology" evidence="3">
    <location>
        <begin position="310"/>
        <end position="375"/>
    </location>
</feature>
<comment type="caution">
    <text evidence="4">The sequence shown here is derived from an EMBL/GenBank/DDBJ whole genome shotgun (WGS) entry which is preliminary data.</text>
</comment>
<dbReference type="AlphaFoldDB" id="A0A2T2WZJ9"/>
<dbReference type="InterPro" id="IPR011330">
    <property type="entry name" value="Glyco_hydro/deAcase_b/a-brl"/>
</dbReference>
<dbReference type="SUPFAM" id="SSF54106">
    <property type="entry name" value="LysM domain"/>
    <property type="match status" value="1"/>
</dbReference>
<dbReference type="Proteomes" id="UP000242705">
    <property type="component" value="Unassembled WGS sequence"/>
</dbReference>
<dbReference type="EMBL" id="PXYX01000011">
    <property type="protein sequence ID" value="PSR27646.1"/>
    <property type="molecule type" value="Genomic_DNA"/>
</dbReference>
<dbReference type="InterPro" id="IPR036365">
    <property type="entry name" value="PGBD-like_sf"/>
</dbReference>
<sequence length="459" mass="49405">MDQMAGVASNLIASALSLSLLSPGLKTTQINNHHPVAVASLQADLDVLGFNAGPLDGQMSTRTYQAMAEFVTQFGQSPSQSLGQQVSQIVKSLPNLGTELSGTSILAMQSWLTRWHLYHGPLNGQSSSAFMQAIRRFERNTGIPVTSQLDGTTLATLAHLAVITQAAHHHWTYVAEKGDQMRQLAWAAGLPLSQFESLNTLHGNLLWVGQVVNFSATTPSKTHPSIQSVHQHPTTTAPDHGTTSPSPHNSSSSVPSTPSQNVSTPAPSSAIFSNIQPIAAFVVYNPSRNVLTALLQAQKSFPHDLIDVAVTGLWAVNHPQCMKLLAQSGNEIITSGYTGISLNQLPAWGVRQEITWAKRAIQTTTGIAPVFVSQPSTFDQSITSLIDGLNMIAMSPNVMISSSSWSTNLVTSMLLSHEDQIVGTTDYPQSVEQWDSFFKALQSHHFVFLTLGQIWANGA</sequence>
<dbReference type="Gene3D" id="3.20.20.370">
    <property type="entry name" value="Glycoside hydrolase/deacetylase"/>
    <property type="match status" value="1"/>
</dbReference>
<dbReference type="GO" id="GO:0016810">
    <property type="term" value="F:hydrolase activity, acting on carbon-nitrogen (but not peptide) bonds"/>
    <property type="evidence" value="ECO:0007669"/>
    <property type="project" value="InterPro"/>
</dbReference>
<organism evidence="4 5">
    <name type="scientific">Sulfobacillus thermosulfidooxidans</name>
    <dbReference type="NCBI Taxonomy" id="28034"/>
    <lineage>
        <taxon>Bacteria</taxon>
        <taxon>Bacillati</taxon>
        <taxon>Bacillota</taxon>
        <taxon>Clostridia</taxon>
        <taxon>Eubacteriales</taxon>
        <taxon>Clostridiales Family XVII. Incertae Sedis</taxon>
        <taxon>Sulfobacillus</taxon>
    </lineage>
</organism>
<feature type="domain" description="Peptidoglycan binding-like" evidence="2">
    <location>
        <begin position="102"/>
        <end position="157"/>
    </location>
</feature>
<evidence type="ECO:0000259" key="2">
    <source>
        <dbReference type="Pfam" id="PF01471"/>
    </source>
</evidence>
<gene>
    <name evidence="4" type="ORF">C7B47_07335</name>
</gene>
<evidence type="ECO:0000259" key="3">
    <source>
        <dbReference type="Pfam" id="PF01522"/>
    </source>
</evidence>
<proteinExistence type="predicted"/>
<name>A0A2T2WZJ9_SULTH</name>
<evidence type="ECO:0000256" key="1">
    <source>
        <dbReference type="SAM" id="MobiDB-lite"/>
    </source>
</evidence>
<dbReference type="Pfam" id="PF01471">
    <property type="entry name" value="PG_binding_1"/>
    <property type="match status" value="1"/>
</dbReference>
<evidence type="ECO:0000313" key="4">
    <source>
        <dbReference type="EMBL" id="PSR27646.1"/>
    </source>
</evidence>
<dbReference type="InterPro" id="IPR036779">
    <property type="entry name" value="LysM_dom_sf"/>
</dbReference>
<dbReference type="GO" id="GO:0005975">
    <property type="term" value="P:carbohydrate metabolic process"/>
    <property type="evidence" value="ECO:0007669"/>
    <property type="project" value="InterPro"/>
</dbReference>
<feature type="compositionally biased region" description="Polar residues" evidence="1">
    <location>
        <begin position="219"/>
        <end position="237"/>
    </location>
</feature>
<feature type="compositionally biased region" description="Low complexity" evidence="1">
    <location>
        <begin position="242"/>
        <end position="265"/>
    </location>
</feature>
<dbReference type="InterPro" id="IPR002477">
    <property type="entry name" value="Peptidoglycan-bd-like"/>
</dbReference>
<dbReference type="Gene3D" id="1.10.101.10">
    <property type="entry name" value="PGBD-like superfamily/PGBD"/>
    <property type="match status" value="1"/>
</dbReference>
<accession>A0A2T2WZJ9</accession>
<dbReference type="InterPro" id="IPR002509">
    <property type="entry name" value="NODB_dom"/>
</dbReference>
<reference evidence="4 5" key="1">
    <citation type="journal article" date="2014" name="BMC Genomics">
        <title>Comparison of environmental and isolate Sulfobacillus genomes reveals diverse carbon, sulfur, nitrogen, and hydrogen metabolisms.</title>
        <authorList>
            <person name="Justice N.B."/>
            <person name="Norman A."/>
            <person name="Brown C.T."/>
            <person name="Singh A."/>
            <person name="Thomas B.C."/>
            <person name="Banfield J.F."/>
        </authorList>
    </citation>
    <scope>NUCLEOTIDE SEQUENCE [LARGE SCALE GENOMIC DNA]</scope>
    <source>
        <strain evidence="4">AMDSBA5</strain>
    </source>
</reference>
<dbReference type="SUPFAM" id="SSF47090">
    <property type="entry name" value="PGBD-like"/>
    <property type="match status" value="1"/>
</dbReference>
<protein>
    <submittedName>
        <fullName evidence="4">Uncharacterized protein</fullName>
    </submittedName>
</protein>
<dbReference type="SUPFAM" id="SSF88713">
    <property type="entry name" value="Glycoside hydrolase/deacetylase"/>
    <property type="match status" value="1"/>
</dbReference>